<sequence length="193" mass="22873">MGLLYDIFINTYSELTTLNNEFNKLYKHYNTTEDSDELINNEEFFIENQVSDNSTIEYADSFELDFFTQQEIALFQQIYQINLIQNFMKYEKKSQMSEQDDQVFLTKIQQMACCNKKCFSTFINHNEALKRFSTTDYEECKKLTTSNYKFQGVSVCQKAWLTIYAIGKSKWKAIRTHYSKNDISPIVHSLKEC</sequence>
<proteinExistence type="predicted"/>
<dbReference type="OrthoDB" id="10521335at2759"/>
<reference evidence="1" key="1">
    <citation type="submission" date="2021-06" db="EMBL/GenBank/DDBJ databases">
        <authorList>
            <person name="Kallberg Y."/>
            <person name="Tangrot J."/>
            <person name="Rosling A."/>
        </authorList>
    </citation>
    <scope>NUCLEOTIDE SEQUENCE</scope>
    <source>
        <strain evidence="1">FL966</strain>
    </source>
</reference>
<evidence type="ECO:0000313" key="1">
    <source>
        <dbReference type="EMBL" id="CAG8455615.1"/>
    </source>
</evidence>
<evidence type="ECO:0000313" key="2">
    <source>
        <dbReference type="Proteomes" id="UP000789759"/>
    </source>
</evidence>
<organism evidence="1 2">
    <name type="scientific">Cetraspora pellucida</name>
    <dbReference type="NCBI Taxonomy" id="1433469"/>
    <lineage>
        <taxon>Eukaryota</taxon>
        <taxon>Fungi</taxon>
        <taxon>Fungi incertae sedis</taxon>
        <taxon>Mucoromycota</taxon>
        <taxon>Glomeromycotina</taxon>
        <taxon>Glomeromycetes</taxon>
        <taxon>Diversisporales</taxon>
        <taxon>Gigasporaceae</taxon>
        <taxon>Cetraspora</taxon>
    </lineage>
</organism>
<feature type="non-terminal residue" evidence="1">
    <location>
        <position position="193"/>
    </location>
</feature>
<comment type="caution">
    <text evidence="1">The sequence shown here is derived from an EMBL/GenBank/DDBJ whole genome shotgun (WGS) entry which is preliminary data.</text>
</comment>
<dbReference type="AlphaFoldDB" id="A0A9N8YZ66"/>
<gene>
    <name evidence="1" type="ORF">CPELLU_LOCUS373</name>
</gene>
<dbReference type="EMBL" id="CAJVQA010000096">
    <property type="protein sequence ID" value="CAG8455615.1"/>
    <property type="molecule type" value="Genomic_DNA"/>
</dbReference>
<accession>A0A9N8YZ66</accession>
<protein>
    <submittedName>
        <fullName evidence="1">9646_t:CDS:1</fullName>
    </submittedName>
</protein>
<keyword evidence="2" id="KW-1185">Reference proteome</keyword>
<name>A0A9N8YZ66_9GLOM</name>
<dbReference type="Proteomes" id="UP000789759">
    <property type="component" value="Unassembled WGS sequence"/>
</dbReference>